<evidence type="ECO:0000256" key="1">
    <source>
        <dbReference type="SAM" id="MobiDB-lite"/>
    </source>
</evidence>
<dbReference type="Proteomes" id="UP000030744">
    <property type="component" value="Unassembled WGS sequence"/>
</dbReference>
<keyword evidence="3" id="KW-1185">Reference proteome</keyword>
<dbReference type="GeneID" id="60403943"/>
<sequence length="1158" mass="123657">MGPGSMSKLLLAAVQQNKFFSCHTFVEQETDSPLLSLPLELIASAVRGSMSFLLDTGSRQAGEVEGPRSAAAAVAASEQEEARLLKSQVSEDLRTFFASVGGLQSLMQDIAPAVFRAGVSESVDFLLRPEELYGDLGCVEEGTRPLRDAAVALLEDWLAQGLLGPAFLLRTIFAASASLEKLAAQPAAGAANASAAAVASVAAAASSTYLSQVQEADGLLALLAASLQGAIRACIFEPDQQEEQQGQRQPLEQRRQVAVQVLGADGAAPYDSAVTQQQLQQILQQFSHLSRLLRWLITTGPFAAAVAAAAANKDQEAAAALAIVAARCCAVLKLLLRIHSRVSPADFREALSGLVEELLVPQPLMKVLVNRHTALQQQKVLLQQQQQQLQLEQVLVQLQATETLVETALTAPLFEAVTNCVQVGALSVAKAMINRSAEQQEFLERGQEQEAQQEQHGQLKLPYRELQRPFLLLLAQSNRSLWSSRLLKMLLLLQSCGREEQQEQPLHDSFFDFSDLPNYGNVAYLRRIIMQSDSSNSSTSSSGGELRCSQVYEQLLHQFKAYSNNEGLQLQLLTFLHGALLMGRPEVSLHLPPGILPVPTLPLGLLTAALQACGWAMGAGSNPDGSYFFWFLSPFMSLALSLSAARLPAPAVSTAAPTNAFLIMRLPFYLSFRLISAAPAEPSGALQRCGFRMLIGVLRAADPLRHSQEEVMLLLQLIPAIADLRLKVAEPQRPLLLLCLLESTALCIAIGAAPLAPPQIRQMAGSLLPLLYSSAETRLVQSPCLGKVVQQQLSACAMLVLQLLLLDRGDWPLLEKLLQRALAATASRALLSLEGEGAQAVCGSFPVLCCWGLRYPLAFVAAATAALAATAAGVRQELMGPLMFAAEEVQINELLLRFATAMLSTKRAAYFRLVAVAFVALSVRIISRALSFTPSLAAAGGSSTCTSELLMQISGLHMERCAATLEAAVQLIAGAAVTHSSSSTNSTPQHSPSAGERRGNLMGDPEALVSAHLERQLLSLSGEAASSASAAAAALQQPACPPPEVRRCLALLHISLSGASLNKDDWKQGLVWLLEDAVSTARSCFVALRCVSSGAPLAYPGGPAQANCILERPLSEAPLGFPTPASVAAWSNHLSPEARDALAVRLNGISQMWGEFQQ</sequence>
<dbReference type="OrthoDB" id="346676at2759"/>
<reference evidence="2" key="2">
    <citation type="submission" date="2013-10" db="EMBL/GenBank/DDBJ databases">
        <authorList>
            <person name="Aslett M."/>
        </authorList>
    </citation>
    <scope>NUCLEOTIDE SEQUENCE [LARGE SCALE GENOMIC DNA]</scope>
    <source>
        <strain evidence="2">Houghton</strain>
    </source>
</reference>
<protein>
    <submittedName>
        <fullName evidence="2">Uncharacterized protein</fullName>
    </submittedName>
</protein>
<name>U6KIJ6_9EIME</name>
<dbReference type="EMBL" id="HG735534">
    <property type="protein sequence ID" value="CDJ36082.1"/>
    <property type="molecule type" value="Genomic_DNA"/>
</dbReference>
<accession>U6KIJ6</accession>
<evidence type="ECO:0000313" key="2">
    <source>
        <dbReference type="EMBL" id="CDJ36082.1"/>
    </source>
</evidence>
<dbReference type="AlphaFoldDB" id="U6KIJ6"/>
<dbReference type="RefSeq" id="XP_037878371.1">
    <property type="nucleotide sequence ID" value="XM_038022517.1"/>
</dbReference>
<reference evidence="2" key="1">
    <citation type="submission" date="2013-10" db="EMBL/GenBank/DDBJ databases">
        <title>Genomic analysis of the causative agents of coccidiosis in chickens.</title>
        <authorList>
            <person name="Reid A.J."/>
            <person name="Blake D."/>
            <person name="Billington K."/>
            <person name="Browne H."/>
            <person name="Dunn M."/>
            <person name="Hung S."/>
            <person name="Kawahara F."/>
            <person name="Miranda-Saavedra D."/>
            <person name="Mourier T."/>
            <person name="Nagra H."/>
            <person name="Otto T.D."/>
            <person name="Rawlings N."/>
            <person name="Sanchez A."/>
            <person name="Sanders M."/>
            <person name="Subramaniam C."/>
            <person name="Tay Y."/>
            <person name="Dear P."/>
            <person name="Doerig C."/>
            <person name="Gruber A."/>
            <person name="Parkinson J."/>
            <person name="Shirley M."/>
            <person name="Wan K.L."/>
            <person name="Berriman M."/>
            <person name="Tomley F."/>
            <person name="Pain A."/>
        </authorList>
    </citation>
    <scope>NUCLEOTIDE SEQUENCE [LARGE SCALE GENOMIC DNA]</scope>
    <source>
        <strain evidence="2">Houghton</strain>
    </source>
</reference>
<evidence type="ECO:0000313" key="3">
    <source>
        <dbReference type="Proteomes" id="UP000030744"/>
    </source>
</evidence>
<organism evidence="2 3">
    <name type="scientific">Eimeria mitis</name>
    <dbReference type="NCBI Taxonomy" id="44415"/>
    <lineage>
        <taxon>Eukaryota</taxon>
        <taxon>Sar</taxon>
        <taxon>Alveolata</taxon>
        <taxon>Apicomplexa</taxon>
        <taxon>Conoidasida</taxon>
        <taxon>Coccidia</taxon>
        <taxon>Eucoccidiorida</taxon>
        <taxon>Eimeriorina</taxon>
        <taxon>Eimeriidae</taxon>
        <taxon>Eimeria</taxon>
    </lineage>
</organism>
<feature type="region of interest" description="Disordered" evidence="1">
    <location>
        <begin position="980"/>
        <end position="1001"/>
    </location>
</feature>
<dbReference type="VEuPathDB" id="ToxoDB:EMH_0031790"/>
<gene>
    <name evidence="2" type="ORF">EMH_0031790</name>
</gene>
<feature type="compositionally biased region" description="Low complexity" evidence="1">
    <location>
        <begin position="980"/>
        <end position="993"/>
    </location>
</feature>
<proteinExistence type="predicted"/>